<comment type="caution">
    <text evidence="2">The sequence shown here is derived from an EMBL/GenBank/DDBJ whole genome shotgun (WGS) entry which is preliminary data.</text>
</comment>
<protein>
    <recommendedName>
        <fullName evidence="1">DUF4214 domain-containing protein</fullName>
    </recommendedName>
</protein>
<sequence length="639" mass="67980">MAVHTDLKPVALIWMLPAILLSFMPAAGSAALCTTRDFSAAEQRVTEAYVAYYGRPADAAGLAYWADRLGADGGDLASIIDAFGVSAEFDDRFGRLDHTQLVTNLYQQLFGRDPDPAGLAFYTGELVAGRMGLQTIALNILDGTQGDDVPVRDHRLQVANYVVSCLEQGHVVYPPIDTAVAIMADVDAESSSVERAIAAVDALAPPTSARLQPEDLVYQGAFRLPDSFDWGARGMSYTPAGDSGSGSLLVTAFQGLVNATGEPCWEGMTGCEARFGEVAIPAPERGASASTWETLPVASLLFGPTAFDGGLVGRADDEHYVFVAGIEQIAVPGLSDRMLYGSLNQWYPEGVFGDASFPTLWRSDENGANAEGLFHVGPSADPIYNGRKMGEYLFAVPQWYADAALGGRRLITGRARGTPLQADPAANPAAGGSQGPTLFAFPAEASAPAGAELDALPLLYYRARYPDCAGPDIGLGGQVVSCDFPGYSMSDDWTGAGFVGDGSRHAILILGLKASTNCYYCDPTEPDPECPVSPAPEECRRWCNESRGYHGGPYRRQVLFYDIDELAAVAAGSREPWSVLPYATWEPNELLLQPVDGNVCAGAGGVAFDTDGQRLFLVERGLGGYDNINAAVVHVWRIP</sequence>
<feature type="domain" description="DUF4214" evidence="1">
    <location>
        <begin position="82"/>
        <end position="141"/>
    </location>
</feature>
<organism evidence="2 3">
    <name type="scientific">Lamprobacter modestohalophilus</name>
    <dbReference type="NCBI Taxonomy" id="1064514"/>
    <lineage>
        <taxon>Bacteria</taxon>
        <taxon>Pseudomonadati</taxon>
        <taxon>Pseudomonadota</taxon>
        <taxon>Gammaproteobacteria</taxon>
        <taxon>Chromatiales</taxon>
        <taxon>Chromatiaceae</taxon>
        <taxon>Lamprobacter</taxon>
    </lineage>
</organism>
<accession>A0A9X0W8T0</accession>
<dbReference type="Pfam" id="PF13946">
    <property type="entry name" value="DUF4214"/>
    <property type="match status" value="1"/>
</dbReference>
<evidence type="ECO:0000313" key="2">
    <source>
        <dbReference type="EMBL" id="MBK1618393.1"/>
    </source>
</evidence>
<keyword evidence="3" id="KW-1185">Reference proteome</keyword>
<dbReference type="InterPro" id="IPR025282">
    <property type="entry name" value="DUF4214"/>
</dbReference>
<name>A0A9X0W8T0_9GAMM</name>
<dbReference type="RefSeq" id="WP_200241823.1">
    <property type="nucleotide sequence ID" value="NZ_NRRY01000010.1"/>
</dbReference>
<gene>
    <name evidence="2" type="ORF">CKO42_08065</name>
</gene>
<dbReference type="InterPro" id="IPR038255">
    <property type="entry name" value="PBS_linker_sf"/>
</dbReference>
<dbReference type="Proteomes" id="UP001138768">
    <property type="component" value="Unassembled WGS sequence"/>
</dbReference>
<proteinExistence type="predicted"/>
<evidence type="ECO:0000313" key="3">
    <source>
        <dbReference type="Proteomes" id="UP001138768"/>
    </source>
</evidence>
<dbReference type="AlphaFoldDB" id="A0A9X0W8T0"/>
<reference evidence="2 3" key="1">
    <citation type="journal article" date="2020" name="Microorganisms">
        <title>Osmotic Adaptation and Compatible Solute Biosynthesis of Phototrophic Bacteria as Revealed from Genome Analyses.</title>
        <authorList>
            <person name="Imhoff J.F."/>
            <person name="Rahn T."/>
            <person name="Kunzel S."/>
            <person name="Keller A."/>
            <person name="Neulinger S.C."/>
        </authorList>
    </citation>
    <scope>NUCLEOTIDE SEQUENCE [LARGE SCALE GENOMIC DNA]</scope>
    <source>
        <strain evidence="2 3">DSM 25653</strain>
    </source>
</reference>
<dbReference type="Gene3D" id="1.10.3130.20">
    <property type="entry name" value="Phycobilisome linker domain"/>
    <property type="match status" value="1"/>
</dbReference>
<dbReference type="EMBL" id="NRRY01000010">
    <property type="protein sequence ID" value="MBK1618393.1"/>
    <property type="molecule type" value="Genomic_DNA"/>
</dbReference>
<evidence type="ECO:0000259" key="1">
    <source>
        <dbReference type="Pfam" id="PF13946"/>
    </source>
</evidence>